<evidence type="ECO:0000313" key="4">
    <source>
        <dbReference type="Proteomes" id="UP001218188"/>
    </source>
</evidence>
<dbReference type="Proteomes" id="UP001218188">
    <property type="component" value="Unassembled WGS sequence"/>
</dbReference>
<protein>
    <recommendedName>
        <fullName evidence="2">CxC2-like cysteine cluster KDZ transposase-associated domain-containing protein</fullName>
    </recommendedName>
</protein>
<evidence type="ECO:0000259" key="2">
    <source>
        <dbReference type="Pfam" id="PF18803"/>
    </source>
</evidence>
<evidence type="ECO:0000313" key="3">
    <source>
        <dbReference type="EMBL" id="KAJ7030526.1"/>
    </source>
</evidence>
<dbReference type="Pfam" id="PF18758">
    <property type="entry name" value="KDZ"/>
    <property type="match status" value="1"/>
</dbReference>
<keyword evidence="4" id="KW-1185">Reference proteome</keyword>
<gene>
    <name evidence="3" type="ORF">C8F04DRAFT_1263825</name>
</gene>
<proteinExistence type="predicted"/>
<sequence>MSQLRRRQQIGECGQTHIRLHRLPRTNRRRFDVFDDVMGYSADDEQFLLAGGAPEGVAGIRIKKKSNKAPRNRSSDRPLLPWIHQRNSFQDALLRREGRGPWWPKGCMSPTCLEMEAEYRCEDCFGGRLLCKGCMVEHHRDEPMHLLQKWSDGYFQRCSMKSIAPGIRFQIGHPPGGDCMFRNGPHPFVVLDNNGIHELDVDFCGCIGCDSINHQLLNIGWFPATGRVPAYDLYNALEVLSDHAGMIELPMCKRCGRGHDGKGVPVGPGSSTLAYGIDATQRGEVGHPVSSLSASGGQSSSGLGESSAGQGVDFYQLLLSEDANFKMKGRATSNREDDPTLGPGFAYMVAHDKYLKHLAEYSQTDEISHCVAFAALGRANNKCSKGLRATGIGSKGEKYSNMDYLFFSTLMGVTLLSIVASYDIACQWFRNFWERMAAMPKAMQLQPGVKLQFKVPKFHLPPHIKKCHGPFSFNYTKWVGRTDGEGGSREDTIDDFCGYANWRKTVGLGNSLLRKLVLAIPKAMLHGCAFHAFTEGVREGHEDEYYSGSGTFAKWEQDHSKPCPYKYPEETEMSMEDVRQRIAEEEHARAEKRPSKTNRPGALVEWLESEVQEEESTARPEGMRLHLPSSLSAVTREEICIAGLVEEEERLREAQAVEGLHDLRRQLRTRTCVHQFKRKQTNGQWVYTKSQALQSGIEARVKAAASQYNRARAALLGLRGPGKWEEKFKVLKQSDIRGMNERTLNEEEKEEERRARALAGLPRDGEEVDEFGDRVETTVLFNLETGEGARQLSWLWYTGATGDTTEDGRLHDDIRIEWTKARARADRWREEVILLEEEMWRVLEFCKWKARWWEDRTVGRPDASNVLAEGVRAYTLEQVTRERFWATSWERKWAAVRARAALALSGQLVDVTSEVALEVEVEDEVVYGCGGIMAMFEEEMARVLSTLLEDTRRRLSQSTLAFSRGTAAIDVAEITAHADRVETPVLDCQRGEVGEGELPGLKSFPTDLELLASVAGNSSHITHPDFLNNHDIPQSDADSIHQQLHQWAHDCRISKNQFLSNIEEAATEPLKAALAMLHGPLLHYLDYTYMAVHDHSTLQYLPPLPTYDNTTFATPDLTQIPTSLDWSLPNSGNATQSSPAELTEANLACLQGQTGKQAEGLAGSSKVAQKPRCSHFNFTEPQTIRAVAGCRNAFMEALYHAEVLLWNHSTMQLEQFVHPLSPPIVPLLSTSSLRFPRHTCATPFSWTATPPVPKSVWHALLRIGRDELAGLLHQLLVLRFRDDYALMRLFNTGFLEEQHPEATHRSWDLLNDLTKPLPRTSCANHNDTASTSHVPNTADVEIDSAMPDLDSSEYELGYPASNYERRHEKENDEDMDDVADDSSNMDVGSSVGSDFYSYCSSPDALTRHSV</sequence>
<accession>A0AAD6SM87</accession>
<feature type="compositionally biased region" description="Low complexity" evidence="1">
    <location>
        <begin position="290"/>
        <end position="307"/>
    </location>
</feature>
<name>A0AAD6SM87_9AGAR</name>
<reference evidence="3" key="1">
    <citation type="submission" date="2023-03" db="EMBL/GenBank/DDBJ databases">
        <title>Massive genome expansion in bonnet fungi (Mycena s.s.) driven by repeated elements and novel gene families across ecological guilds.</title>
        <authorList>
            <consortium name="Lawrence Berkeley National Laboratory"/>
            <person name="Harder C.B."/>
            <person name="Miyauchi S."/>
            <person name="Viragh M."/>
            <person name="Kuo A."/>
            <person name="Thoen E."/>
            <person name="Andreopoulos B."/>
            <person name="Lu D."/>
            <person name="Skrede I."/>
            <person name="Drula E."/>
            <person name="Henrissat B."/>
            <person name="Morin E."/>
            <person name="Kohler A."/>
            <person name="Barry K."/>
            <person name="LaButti K."/>
            <person name="Morin E."/>
            <person name="Salamov A."/>
            <person name="Lipzen A."/>
            <person name="Mereny Z."/>
            <person name="Hegedus B."/>
            <person name="Baldrian P."/>
            <person name="Stursova M."/>
            <person name="Weitz H."/>
            <person name="Taylor A."/>
            <person name="Grigoriev I.V."/>
            <person name="Nagy L.G."/>
            <person name="Martin F."/>
            <person name="Kauserud H."/>
        </authorList>
    </citation>
    <scope>NUCLEOTIDE SEQUENCE</scope>
    <source>
        <strain evidence="3">CBHHK200</strain>
    </source>
</reference>
<comment type="caution">
    <text evidence="3">The sequence shown here is derived from an EMBL/GenBank/DDBJ whole genome shotgun (WGS) entry which is preliminary data.</text>
</comment>
<organism evidence="3 4">
    <name type="scientific">Mycena alexandri</name>
    <dbReference type="NCBI Taxonomy" id="1745969"/>
    <lineage>
        <taxon>Eukaryota</taxon>
        <taxon>Fungi</taxon>
        <taxon>Dikarya</taxon>
        <taxon>Basidiomycota</taxon>
        <taxon>Agaricomycotina</taxon>
        <taxon>Agaricomycetes</taxon>
        <taxon>Agaricomycetidae</taxon>
        <taxon>Agaricales</taxon>
        <taxon>Marasmiineae</taxon>
        <taxon>Mycenaceae</taxon>
        <taxon>Mycena</taxon>
    </lineage>
</organism>
<dbReference type="Pfam" id="PF18803">
    <property type="entry name" value="CxC2"/>
    <property type="match status" value="1"/>
</dbReference>
<feature type="region of interest" description="Disordered" evidence="1">
    <location>
        <begin position="286"/>
        <end position="307"/>
    </location>
</feature>
<feature type="compositionally biased region" description="Acidic residues" evidence="1">
    <location>
        <begin position="1371"/>
        <end position="1380"/>
    </location>
</feature>
<dbReference type="InterPro" id="IPR041457">
    <property type="entry name" value="CxC2_KDZ-assoc"/>
</dbReference>
<dbReference type="InterPro" id="IPR040521">
    <property type="entry name" value="KDZ"/>
</dbReference>
<feature type="region of interest" description="Disordered" evidence="1">
    <location>
        <begin position="1362"/>
        <end position="1396"/>
    </location>
</feature>
<dbReference type="EMBL" id="JARJCM010000090">
    <property type="protein sequence ID" value="KAJ7030526.1"/>
    <property type="molecule type" value="Genomic_DNA"/>
</dbReference>
<evidence type="ECO:0000256" key="1">
    <source>
        <dbReference type="SAM" id="MobiDB-lite"/>
    </source>
</evidence>
<feature type="domain" description="CxC2-like cysteine cluster KDZ transposase-associated" evidence="2">
    <location>
        <begin position="166"/>
        <end position="229"/>
    </location>
</feature>